<organism evidence="2 3">
    <name type="scientific">Trichonephila inaurata madagascariensis</name>
    <dbReference type="NCBI Taxonomy" id="2747483"/>
    <lineage>
        <taxon>Eukaryota</taxon>
        <taxon>Metazoa</taxon>
        <taxon>Ecdysozoa</taxon>
        <taxon>Arthropoda</taxon>
        <taxon>Chelicerata</taxon>
        <taxon>Arachnida</taxon>
        <taxon>Araneae</taxon>
        <taxon>Araneomorphae</taxon>
        <taxon>Entelegynae</taxon>
        <taxon>Araneoidea</taxon>
        <taxon>Nephilidae</taxon>
        <taxon>Trichonephila</taxon>
        <taxon>Trichonephila inaurata</taxon>
    </lineage>
</organism>
<evidence type="ECO:0000256" key="1">
    <source>
        <dbReference type="SAM" id="MobiDB-lite"/>
    </source>
</evidence>
<protein>
    <submittedName>
        <fullName evidence="2">Uncharacterized protein</fullName>
    </submittedName>
</protein>
<comment type="caution">
    <text evidence="2">The sequence shown here is derived from an EMBL/GenBank/DDBJ whole genome shotgun (WGS) entry which is preliminary data.</text>
</comment>
<dbReference type="AlphaFoldDB" id="A0A8X7C9L6"/>
<dbReference type="Proteomes" id="UP000886998">
    <property type="component" value="Unassembled WGS sequence"/>
</dbReference>
<sequence length="169" mass="19049">MNGHEGNRSAEQANGDSTHDPDAISRPENVDSLPPAVHCARIRTLQKLIRYAETRIRYQQELIDIKTFDQRDTDAAQLQTYIHAEGAAELEYNMKLGELKHFFPCPGKNCNHNTTNGLRATHSLRKRAAESCILPATFIPTTKAKLTSTPKNLKRTITIKNKIMLKLIN</sequence>
<feature type="region of interest" description="Disordered" evidence="1">
    <location>
        <begin position="1"/>
        <end position="32"/>
    </location>
</feature>
<name>A0A8X7C9L6_9ARAC</name>
<reference evidence="2" key="1">
    <citation type="submission" date="2020-08" db="EMBL/GenBank/DDBJ databases">
        <title>Multicomponent nature underlies the extraordinary mechanical properties of spider dragline silk.</title>
        <authorList>
            <person name="Kono N."/>
            <person name="Nakamura H."/>
            <person name="Mori M."/>
            <person name="Yoshida Y."/>
            <person name="Ohtoshi R."/>
            <person name="Malay A.D."/>
            <person name="Moran D.A.P."/>
            <person name="Tomita M."/>
            <person name="Numata K."/>
            <person name="Arakawa K."/>
        </authorList>
    </citation>
    <scope>NUCLEOTIDE SEQUENCE</scope>
</reference>
<evidence type="ECO:0000313" key="3">
    <source>
        <dbReference type="Proteomes" id="UP000886998"/>
    </source>
</evidence>
<proteinExistence type="predicted"/>
<dbReference type="OrthoDB" id="6452046at2759"/>
<gene>
    <name evidence="2" type="ORF">TNIN_303471</name>
</gene>
<accession>A0A8X7C9L6</accession>
<evidence type="ECO:0000313" key="2">
    <source>
        <dbReference type="EMBL" id="GFY61095.1"/>
    </source>
</evidence>
<keyword evidence="3" id="KW-1185">Reference proteome</keyword>
<feature type="compositionally biased region" description="Basic and acidic residues" evidence="1">
    <location>
        <begin position="17"/>
        <end position="29"/>
    </location>
</feature>
<dbReference type="EMBL" id="BMAV01013428">
    <property type="protein sequence ID" value="GFY61095.1"/>
    <property type="molecule type" value="Genomic_DNA"/>
</dbReference>